<dbReference type="Proteomes" id="UP000587760">
    <property type="component" value="Unassembled WGS sequence"/>
</dbReference>
<dbReference type="GO" id="GO:0005524">
    <property type="term" value="F:ATP binding"/>
    <property type="evidence" value="ECO:0007669"/>
    <property type="project" value="UniProtKB-KW"/>
</dbReference>
<organism evidence="8 9">
    <name type="scientific">Spirochaeta isovalerica</name>
    <dbReference type="NCBI Taxonomy" id="150"/>
    <lineage>
        <taxon>Bacteria</taxon>
        <taxon>Pseudomonadati</taxon>
        <taxon>Spirochaetota</taxon>
        <taxon>Spirochaetia</taxon>
        <taxon>Spirochaetales</taxon>
        <taxon>Spirochaetaceae</taxon>
        <taxon>Spirochaeta</taxon>
    </lineage>
</organism>
<keyword evidence="2 8" id="KW-0808">Transferase</keyword>
<evidence type="ECO:0000259" key="6">
    <source>
        <dbReference type="Pfam" id="PF00288"/>
    </source>
</evidence>
<dbReference type="SUPFAM" id="SSF54211">
    <property type="entry name" value="Ribosomal protein S5 domain 2-like"/>
    <property type="match status" value="1"/>
</dbReference>
<dbReference type="InterPro" id="IPR006206">
    <property type="entry name" value="Mevalonate/galactokinase"/>
</dbReference>
<evidence type="ECO:0000256" key="3">
    <source>
        <dbReference type="ARBA" id="ARBA00022741"/>
    </source>
</evidence>
<dbReference type="InterPro" id="IPR020568">
    <property type="entry name" value="Ribosomal_Su5_D2-typ_SF"/>
</dbReference>
<keyword evidence="5" id="KW-0067">ATP-binding</keyword>
<dbReference type="InterPro" id="IPR036554">
    <property type="entry name" value="GHMP_kinase_C_sf"/>
</dbReference>
<gene>
    <name evidence="8" type="ORF">HNR50_003569</name>
</gene>
<keyword evidence="9" id="KW-1185">Reference proteome</keyword>
<feature type="domain" description="GHMP kinase N-terminal" evidence="6">
    <location>
        <begin position="126"/>
        <end position="214"/>
    </location>
</feature>
<evidence type="ECO:0000256" key="5">
    <source>
        <dbReference type="ARBA" id="ARBA00022840"/>
    </source>
</evidence>
<dbReference type="InterPro" id="IPR000705">
    <property type="entry name" value="Galactokinase"/>
</dbReference>
<comment type="similarity">
    <text evidence="1">Belongs to the GHMP kinase family. GalK subfamily.</text>
</comment>
<dbReference type="GO" id="GO:0006012">
    <property type="term" value="P:galactose metabolic process"/>
    <property type="evidence" value="ECO:0007669"/>
    <property type="project" value="InterPro"/>
</dbReference>
<evidence type="ECO:0000256" key="4">
    <source>
        <dbReference type="ARBA" id="ARBA00022777"/>
    </source>
</evidence>
<dbReference type="PANTHER" id="PTHR10457">
    <property type="entry name" value="MEVALONATE KINASE/GALACTOKINASE"/>
    <property type="match status" value="1"/>
</dbReference>
<name>A0A841RH87_9SPIO</name>
<dbReference type="InterPro" id="IPR006204">
    <property type="entry name" value="GHMP_kinase_N_dom"/>
</dbReference>
<evidence type="ECO:0000256" key="2">
    <source>
        <dbReference type="ARBA" id="ARBA00022679"/>
    </source>
</evidence>
<dbReference type="GO" id="GO:0004335">
    <property type="term" value="F:galactokinase activity"/>
    <property type="evidence" value="ECO:0007669"/>
    <property type="project" value="UniProtKB-EC"/>
</dbReference>
<dbReference type="PANTHER" id="PTHR10457:SF7">
    <property type="entry name" value="GALACTOKINASE-RELATED"/>
    <property type="match status" value="1"/>
</dbReference>
<dbReference type="EC" id="2.7.1.6" evidence="8"/>
<dbReference type="Pfam" id="PF10509">
    <property type="entry name" value="GalKase_gal_bdg"/>
    <property type="match status" value="1"/>
</dbReference>
<dbReference type="Gene3D" id="3.30.230.10">
    <property type="match status" value="1"/>
</dbReference>
<protein>
    <submittedName>
        <fullName evidence="8">Galactokinase</fullName>
        <ecNumber evidence="8">2.7.1.6</ecNumber>
    </submittedName>
</protein>
<dbReference type="PRINTS" id="PR00473">
    <property type="entry name" value="GALCTOKINASE"/>
</dbReference>
<evidence type="ECO:0000313" key="8">
    <source>
        <dbReference type="EMBL" id="MBB6481888.1"/>
    </source>
</evidence>
<evidence type="ECO:0000313" key="9">
    <source>
        <dbReference type="Proteomes" id="UP000587760"/>
    </source>
</evidence>
<dbReference type="PIRSF" id="PIRSF000530">
    <property type="entry name" value="Galactokinase"/>
    <property type="match status" value="1"/>
</dbReference>
<dbReference type="PROSITE" id="PS00627">
    <property type="entry name" value="GHMP_KINASES_ATP"/>
    <property type="match status" value="1"/>
</dbReference>
<dbReference type="InterPro" id="IPR014721">
    <property type="entry name" value="Ribsml_uS5_D2-typ_fold_subgr"/>
</dbReference>
<reference evidence="8 9" key="1">
    <citation type="submission" date="2020-08" db="EMBL/GenBank/DDBJ databases">
        <title>Genomic Encyclopedia of Type Strains, Phase IV (KMG-IV): sequencing the most valuable type-strain genomes for metagenomic binning, comparative biology and taxonomic classification.</title>
        <authorList>
            <person name="Goeker M."/>
        </authorList>
    </citation>
    <scope>NUCLEOTIDE SEQUENCE [LARGE SCALE GENOMIC DNA]</scope>
    <source>
        <strain evidence="8 9">DSM 2461</strain>
    </source>
</reference>
<dbReference type="EMBL" id="JACHGJ010000008">
    <property type="protein sequence ID" value="MBB6481888.1"/>
    <property type="molecule type" value="Genomic_DNA"/>
</dbReference>
<keyword evidence="3" id="KW-0547">Nucleotide-binding</keyword>
<feature type="domain" description="Galactokinase N-terminal" evidence="7">
    <location>
        <begin position="43"/>
        <end position="90"/>
    </location>
</feature>
<dbReference type="SUPFAM" id="SSF55060">
    <property type="entry name" value="GHMP Kinase, C-terminal domain"/>
    <property type="match status" value="1"/>
</dbReference>
<dbReference type="InterPro" id="IPR019539">
    <property type="entry name" value="GalKase_N"/>
</dbReference>
<dbReference type="Pfam" id="PF00288">
    <property type="entry name" value="GHMP_kinases_N"/>
    <property type="match status" value="1"/>
</dbReference>
<accession>A0A841RH87</accession>
<comment type="caution">
    <text evidence="8">The sequence shown here is derived from an EMBL/GenBank/DDBJ whole genome shotgun (WGS) entry which is preliminary data.</text>
</comment>
<keyword evidence="4 8" id="KW-0418">Kinase</keyword>
<dbReference type="PRINTS" id="PR00959">
    <property type="entry name" value="MEVGALKINASE"/>
</dbReference>
<evidence type="ECO:0000259" key="7">
    <source>
        <dbReference type="Pfam" id="PF10509"/>
    </source>
</evidence>
<dbReference type="AlphaFoldDB" id="A0A841RH87"/>
<dbReference type="RefSeq" id="WP_184748123.1">
    <property type="nucleotide sequence ID" value="NZ_JACHGJ010000008.1"/>
</dbReference>
<proteinExistence type="inferred from homology"/>
<evidence type="ECO:0000256" key="1">
    <source>
        <dbReference type="ARBA" id="ARBA00006566"/>
    </source>
</evidence>
<dbReference type="Gene3D" id="3.30.70.890">
    <property type="entry name" value="GHMP kinase, C-terminal domain"/>
    <property type="match status" value="1"/>
</dbReference>
<dbReference type="GO" id="GO:0005829">
    <property type="term" value="C:cytosol"/>
    <property type="evidence" value="ECO:0007669"/>
    <property type="project" value="TreeGrafter"/>
</dbReference>
<sequence length="427" mass="47150">MEKIDDAVQRLGDFFYDDRLSELYGTANVGTQRQRYINLLNWHKAFFNVEKAMILSSPGRTELGGNQTDHNGGIVLAAAVNVDSVAVVTKTDDTVVTVNSENFPLFKVDLTDLEKREDESGKTEALIRGVAASLARKGYRIGGFKASIVSDVLPGSGLSSSASIEILLGTIFNSLYNDNAVSITELALFGKEAENHYFGKHCGLMDPLACGTGGIIAMDFREGETPQITPIDLYFDDFEYELFIIHTGGSYSRLDEDFNSIPAEMKEAASVLGKNICRETTEVDLLAEMPAIREKFGDRTFLRAIHFFRENRRVKEMIDCLLHNDFETYLKLVSRSGNSSFKYLQNCYSAKDVKKQGIPVGLAICEGFLDGHGVCRVHGGGFAGTIQAYVPRDRAEDFQLFMGSIFGEDSVRMLKIREASAGPVLLT</sequence>
<dbReference type="InterPro" id="IPR006203">
    <property type="entry name" value="GHMP_knse_ATP-bd_CS"/>
</dbReference>